<reference evidence="1" key="2">
    <citation type="submission" date="2025-09" db="UniProtKB">
        <authorList>
            <consortium name="Ensembl"/>
        </authorList>
    </citation>
    <scope>IDENTIFICATION</scope>
</reference>
<name>A0A3Q3ETS1_9LABR</name>
<dbReference type="GeneID" id="109994139"/>
<protein>
    <submittedName>
        <fullName evidence="1">Ciliary neurotrophic factor</fullName>
    </submittedName>
</protein>
<accession>A0A3Q3ETS1</accession>
<dbReference type="AlphaFoldDB" id="A0A3Q3ETS1"/>
<dbReference type="InParanoid" id="A0A3Q3ETS1"/>
<proteinExistence type="predicted"/>
<dbReference type="InterPro" id="IPR009079">
    <property type="entry name" value="4_helix_cytokine-like_core"/>
</dbReference>
<dbReference type="Gene3D" id="1.20.1250.10">
    <property type="match status" value="1"/>
</dbReference>
<dbReference type="OrthoDB" id="8813321at2759"/>
<dbReference type="PANTHER" id="PTHR15196:SF1">
    <property type="entry name" value="CILIARY NEUROTROPHIC FACTOR"/>
    <property type="match status" value="1"/>
</dbReference>
<organism evidence="1 2">
    <name type="scientific">Labrus bergylta</name>
    <name type="common">ballan wrasse</name>
    <dbReference type="NCBI Taxonomy" id="56723"/>
    <lineage>
        <taxon>Eukaryota</taxon>
        <taxon>Metazoa</taxon>
        <taxon>Chordata</taxon>
        <taxon>Craniata</taxon>
        <taxon>Vertebrata</taxon>
        <taxon>Euteleostomi</taxon>
        <taxon>Actinopterygii</taxon>
        <taxon>Neopterygii</taxon>
        <taxon>Teleostei</taxon>
        <taxon>Neoteleostei</taxon>
        <taxon>Acanthomorphata</taxon>
        <taxon>Eupercaria</taxon>
        <taxon>Labriformes</taxon>
        <taxon>Labridae</taxon>
        <taxon>Labrus</taxon>
    </lineage>
</organism>
<evidence type="ECO:0000313" key="2">
    <source>
        <dbReference type="Proteomes" id="UP000261660"/>
    </source>
</evidence>
<dbReference type="Proteomes" id="UP000261660">
    <property type="component" value="Unplaced"/>
</dbReference>
<dbReference type="InterPro" id="IPR000151">
    <property type="entry name" value="Ciliary_neurotrophic_fac_CNTF"/>
</dbReference>
<dbReference type="PANTHER" id="PTHR15196">
    <property type="entry name" value="CILIARY NEUROTROPHIC FACTOR"/>
    <property type="match status" value="1"/>
</dbReference>
<dbReference type="GO" id="GO:0005127">
    <property type="term" value="F:ciliary neurotrophic factor receptor binding"/>
    <property type="evidence" value="ECO:0007669"/>
    <property type="project" value="InterPro"/>
</dbReference>
<dbReference type="SUPFAM" id="SSF47266">
    <property type="entry name" value="4-helical cytokines"/>
    <property type="match status" value="1"/>
</dbReference>
<sequence>MANRRTRGMTGSDLSRTSSTTDRAVAIAEQLHHECSILLELYRKRENFVADVPVSDGRLVSVPLPSSQLDTRDKLWCVHSALLQCRSLMERAVAKEKEELDDGRKSEYETQRKMVKDRLSFLIISIGELLKAMDGTAGMTPSVEGLELDGPTGLFELKLWVYRIYKEVDYWTKTAITTLQALPAITAKERVRTRLVRSTRSVRR</sequence>
<keyword evidence="2" id="KW-1185">Reference proteome</keyword>
<dbReference type="CTD" id="1270"/>
<dbReference type="RefSeq" id="XP_020502980.1">
    <property type="nucleotide sequence ID" value="XM_020647324.3"/>
</dbReference>
<dbReference type="Ensembl" id="ENSLBET00000011355.1">
    <property type="protein sequence ID" value="ENSLBEP00000010778.1"/>
    <property type="gene ID" value="ENSLBEG00000008342.1"/>
</dbReference>
<dbReference type="GO" id="GO:0043524">
    <property type="term" value="P:negative regulation of neuron apoptotic process"/>
    <property type="evidence" value="ECO:0007669"/>
    <property type="project" value="InterPro"/>
</dbReference>
<dbReference type="GeneTree" id="ENSGT00540000073610"/>
<evidence type="ECO:0000313" key="1">
    <source>
        <dbReference type="Ensembl" id="ENSLBEP00000010778.1"/>
    </source>
</evidence>
<reference evidence="1" key="1">
    <citation type="submission" date="2025-08" db="UniProtKB">
        <authorList>
            <consortium name="Ensembl"/>
        </authorList>
    </citation>
    <scope>IDENTIFICATION</scope>
</reference>
<dbReference type="GO" id="GO:0070120">
    <property type="term" value="P:ciliary neurotrophic factor-mediated signaling pathway"/>
    <property type="evidence" value="ECO:0007669"/>
    <property type="project" value="InterPro"/>
</dbReference>